<proteinExistence type="predicted"/>
<dbReference type="EMBL" id="BLXT01005456">
    <property type="protein sequence ID" value="GFO22807.1"/>
    <property type="molecule type" value="Genomic_DNA"/>
</dbReference>
<reference evidence="1 2" key="1">
    <citation type="journal article" date="2021" name="Elife">
        <title>Chloroplast acquisition without the gene transfer in kleptoplastic sea slugs, Plakobranchus ocellatus.</title>
        <authorList>
            <person name="Maeda T."/>
            <person name="Takahashi S."/>
            <person name="Yoshida T."/>
            <person name="Shimamura S."/>
            <person name="Takaki Y."/>
            <person name="Nagai Y."/>
            <person name="Toyoda A."/>
            <person name="Suzuki Y."/>
            <person name="Arimoto A."/>
            <person name="Ishii H."/>
            <person name="Satoh N."/>
            <person name="Nishiyama T."/>
            <person name="Hasebe M."/>
            <person name="Maruyama T."/>
            <person name="Minagawa J."/>
            <person name="Obokata J."/>
            <person name="Shigenobu S."/>
        </authorList>
    </citation>
    <scope>NUCLEOTIDE SEQUENCE [LARGE SCALE GENOMIC DNA]</scope>
</reference>
<evidence type="ECO:0000313" key="1">
    <source>
        <dbReference type="EMBL" id="GFO22807.1"/>
    </source>
</evidence>
<keyword evidence="2" id="KW-1185">Reference proteome</keyword>
<comment type="caution">
    <text evidence="1">The sequence shown here is derived from an EMBL/GenBank/DDBJ whole genome shotgun (WGS) entry which is preliminary data.</text>
</comment>
<gene>
    <name evidence="1" type="ORF">PoB_004931200</name>
</gene>
<evidence type="ECO:0000313" key="2">
    <source>
        <dbReference type="Proteomes" id="UP000735302"/>
    </source>
</evidence>
<accession>A0AAV4BTT2</accession>
<sequence length="91" mass="10581">MTESHDIVSPSHHTSPIFFFFCVPRCNHKIFNKEKIKPRSWFCGFLKCAKYKTTRDNAQGSKVIIVDKSQDNHPRCGECDMDVDRLKATVY</sequence>
<name>A0AAV4BTT2_9GAST</name>
<dbReference type="Proteomes" id="UP000735302">
    <property type="component" value="Unassembled WGS sequence"/>
</dbReference>
<organism evidence="1 2">
    <name type="scientific">Plakobranchus ocellatus</name>
    <dbReference type="NCBI Taxonomy" id="259542"/>
    <lineage>
        <taxon>Eukaryota</taxon>
        <taxon>Metazoa</taxon>
        <taxon>Spiralia</taxon>
        <taxon>Lophotrochozoa</taxon>
        <taxon>Mollusca</taxon>
        <taxon>Gastropoda</taxon>
        <taxon>Heterobranchia</taxon>
        <taxon>Euthyneura</taxon>
        <taxon>Panpulmonata</taxon>
        <taxon>Sacoglossa</taxon>
        <taxon>Placobranchoidea</taxon>
        <taxon>Plakobranchidae</taxon>
        <taxon>Plakobranchus</taxon>
    </lineage>
</organism>
<protein>
    <submittedName>
        <fullName evidence="1">Uncharacterized protein</fullName>
    </submittedName>
</protein>
<dbReference type="AlphaFoldDB" id="A0AAV4BTT2"/>